<keyword evidence="1" id="KW-0472">Membrane</keyword>
<evidence type="ECO:0000313" key="2">
    <source>
        <dbReference type="EMBL" id="MCM6778022.1"/>
    </source>
</evidence>
<dbReference type="Proteomes" id="UP001139157">
    <property type="component" value="Unassembled WGS sequence"/>
</dbReference>
<reference evidence="2" key="1">
    <citation type="submission" date="2022-06" db="EMBL/GenBank/DDBJ databases">
        <title>Novel species in genus nocardia.</title>
        <authorList>
            <person name="Li F."/>
        </authorList>
    </citation>
    <scope>NUCLEOTIDE SEQUENCE</scope>
    <source>
        <strain evidence="2">CDC141</strain>
    </source>
</reference>
<proteinExistence type="predicted"/>
<name>A0A9X2EC59_9NOCA</name>
<accession>A0A9X2EC59</accession>
<keyword evidence="3" id="KW-1185">Reference proteome</keyword>
<keyword evidence="1" id="KW-1133">Transmembrane helix</keyword>
<dbReference type="EMBL" id="JAMRXG010000018">
    <property type="protein sequence ID" value="MCM6778022.1"/>
    <property type="molecule type" value="Genomic_DNA"/>
</dbReference>
<dbReference type="AlphaFoldDB" id="A0A9X2EC59"/>
<organism evidence="2 3">
    <name type="scientific">Nocardia pulmonis</name>
    <dbReference type="NCBI Taxonomy" id="2951408"/>
    <lineage>
        <taxon>Bacteria</taxon>
        <taxon>Bacillati</taxon>
        <taxon>Actinomycetota</taxon>
        <taxon>Actinomycetes</taxon>
        <taxon>Mycobacteriales</taxon>
        <taxon>Nocardiaceae</taxon>
        <taxon>Nocardia</taxon>
    </lineage>
</organism>
<gene>
    <name evidence="2" type="ORF">NDR86_31515</name>
</gene>
<sequence>MMGSLNPFDYEPAQIAKALVAALTAVVGLLGLLASTFSDGPLDVAGQWAAAAALFLTPILVFLKRAQPWMEMLHQSLPGRTPDGTAGE</sequence>
<evidence type="ECO:0000313" key="3">
    <source>
        <dbReference type="Proteomes" id="UP001139157"/>
    </source>
</evidence>
<comment type="caution">
    <text evidence="2">The sequence shown here is derived from an EMBL/GenBank/DDBJ whole genome shotgun (WGS) entry which is preliminary data.</text>
</comment>
<evidence type="ECO:0000256" key="1">
    <source>
        <dbReference type="SAM" id="Phobius"/>
    </source>
</evidence>
<keyword evidence="1" id="KW-0812">Transmembrane</keyword>
<dbReference type="RefSeq" id="WP_251917478.1">
    <property type="nucleotide sequence ID" value="NZ_JAMRXG010000018.1"/>
</dbReference>
<feature type="transmembrane region" description="Helical" evidence="1">
    <location>
        <begin position="44"/>
        <end position="63"/>
    </location>
</feature>
<protein>
    <submittedName>
        <fullName evidence="2">Uncharacterized protein</fullName>
    </submittedName>
</protein>